<evidence type="ECO:0000313" key="2">
    <source>
        <dbReference type="Proteomes" id="UP000287352"/>
    </source>
</evidence>
<name>A0A402A7J3_9CHLR</name>
<protein>
    <submittedName>
        <fullName evidence="1">Uncharacterized protein</fullName>
    </submittedName>
</protein>
<organism evidence="1 2">
    <name type="scientific">Tengunoibacter tsumagoiensis</name>
    <dbReference type="NCBI Taxonomy" id="2014871"/>
    <lineage>
        <taxon>Bacteria</taxon>
        <taxon>Bacillati</taxon>
        <taxon>Chloroflexota</taxon>
        <taxon>Ktedonobacteria</taxon>
        <taxon>Ktedonobacterales</taxon>
        <taxon>Dictyobacteraceae</taxon>
        <taxon>Tengunoibacter</taxon>
    </lineage>
</organism>
<evidence type="ECO:0000313" key="1">
    <source>
        <dbReference type="EMBL" id="GCE14946.1"/>
    </source>
</evidence>
<reference evidence="2" key="1">
    <citation type="submission" date="2018-12" db="EMBL/GenBank/DDBJ databases">
        <title>Tengunoibacter tsumagoiensis gen. nov., sp. nov., Dictyobacter kobayashii sp. nov., D. alpinus sp. nov., and D. joshuensis sp. nov. and description of Dictyobacteraceae fam. nov. within the order Ktedonobacterales isolated from Tengu-no-mugimeshi.</title>
        <authorList>
            <person name="Wang C.M."/>
            <person name="Zheng Y."/>
            <person name="Sakai Y."/>
            <person name="Toyoda A."/>
            <person name="Minakuchi Y."/>
            <person name="Abe K."/>
            <person name="Yokota A."/>
            <person name="Yabe S."/>
        </authorList>
    </citation>
    <scope>NUCLEOTIDE SEQUENCE [LARGE SCALE GENOMIC DNA]</scope>
    <source>
        <strain evidence="2">Uno3</strain>
    </source>
</reference>
<dbReference type="RefSeq" id="WP_126582472.1">
    <property type="nucleotide sequence ID" value="NZ_BIFR01000002.1"/>
</dbReference>
<dbReference type="Proteomes" id="UP000287352">
    <property type="component" value="Unassembled WGS sequence"/>
</dbReference>
<accession>A0A402A7J3</accession>
<keyword evidence="2" id="KW-1185">Reference proteome</keyword>
<dbReference type="Gene3D" id="3.40.50.2000">
    <property type="entry name" value="Glycogen Phosphorylase B"/>
    <property type="match status" value="1"/>
</dbReference>
<sequence length="556" mass="63597">MFIEKLHQALLENICRSDSSITLIDDCFQEIKECRDERSCLRIAEKFVSSYKNISNQDEKDKALLIRYLLSEVVTSKPSWFGNDADLLRDFLTESAQLSIREDMQKRAQLDLELATMERGQPLLQRTKHQVDAFTRIQAHKPVVLAMNSIGMGDVLLLLPAILDFAETLNVVGSKSILKLVVYEKLASLLQHIVKDYENICLYAKGKENNVAFLSSLALEEQAAKQEEINLQLTEDRPTTGGIVILLNTYNIKRISTKNKTIYRRLTFIINKDFKLNNIFNSNNCNKAAQRNISAIFGAKMFTNANNTAFTVSEKMKQYIRSYQEDRKRSQRYIHESKSHSTKNGYICIIDKGSQPSKHVIPTLFSFIIEILSDFCIERKISIFLIKTGKEEKDTEYDKSSTLALQKNGLYYEICIDSDLAYTLTYLHQSCGAIGPDTFLIHAAEYLMNIPVVNIFVDSSCQTYRVNNESIAIEHPIAHQADCSLDIYVPALSEIYMRECIHPCTPLINEGAADHLHPLIKETQNIFTQRLVQGLELFKQKVQCSFERREVQSEHL</sequence>
<comment type="caution">
    <text evidence="1">The sequence shown here is derived from an EMBL/GenBank/DDBJ whole genome shotgun (WGS) entry which is preliminary data.</text>
</comment>
<proteinExistence type="predicted"/>
<dbReference type="EMBL" id="BIFR01000002">
    <property type="protein sequence ID" value="GCE14946.1"/>
    <property type="molecule type" value="Genomic_DNA"/>
</dbReference>
<gene>
    <name evidence="1" type="ORF">KTT_48050</name>
</gene>
<dbReference type="AlphaFoldDB" id="A0A402A7J3"/>